<dbReference type="Gene3D" id="3.30.450.380">
    <property type="match status" value="1"/>
</dbReference>
<dbReference type="PANTHER" id="PTHR30486">
    <property type="entry name" value="TWITCHING MOTILITY PROTEIN PILT"/>
    <property type="match status" value="1"/>
</dbReference>
<evidence type="ECO:0000259" key="2">
    <source>
        <dbReference type="Pfam" id="PF00437"/>
    </source>
</evidence>
<comment type="similarity">
    <text evidence="1">Belongs to the GSP E family.</text>
</comment>
<feature type="non-terminal residue" evidence="3">
    <location>
        <position position="239"/>
    </location>
</feature>
<dbReference type="Pfam" id="PF00437">
    <property type="entry name" value="T2SSE"/>
    <property type="match status" value="1"/>
</dbReference>
<protein>
    <recommendedName>
        <fullName evidence="2">Bacterial type II secretion system protein E domain-containing protein</fullName>
    </recommendedName>
</protein>
<evidence type="ECO:0000313" key="3">
    <source>
        <dbReference type="EMBL" id="KKL08477.1"/>
    </source>
</evidence>
<dbReference type="Gene3D" id="3.40.50.300">
    <property type="entry name" value="P-loop containing nucleotide triphosphate hydrolases"/>
    <property type="match status" value="1"/>
</dbReference>
<evidence type="ECO:0000256" key="1">
    <source>
        <dbReference type="ARBA" id="ARBA00006611"/>
    </source>
</evidence>
<dbReference type="GO" id="GO:0016887">
    <property type="term" value="F:ATP hydrolysis activity"/>
    <property type="evidence" value="ECO:0007669"/>
    <property type="project" value="InterPro"/>
</dbReference>
<proteinExistence type="inferred from homology"/>
<comment type="caution">
    <text evidence="3">The sequence shown here is derived from an EMBL/GenBank/DDBJ whole genome shotgun (WGS) entry which is preliminary data.</text>
</comment>
<dbReference type="AlphaFoldDB" id="A0A0F9B3W9"/>
<name>A0A0F9B3W9_9ZZZZ</name>
<dbReference type="InterPro" id="IPR001482">
    <property type="entry name" value="T2SS/T4SS_dom"/>
</dbReference>
<dbReference type="InterPro" id="IPR027417">
    <property type="entry name" value="P-loop_NTPase"/>
</dbReference>
<dbReference type="EMBL" id="LAZR01042862">
    <property type="protein sequence ID" value="KKL08477.1"/>
    <property type="molecule type" value="Genomic_DNA"/>
</dbReference>
<sequence length="239" mass="26724">MSDARQDVLTGPDGDRLGPRSFQEIKLKVHNRLIETLNLVEACRMPVDQLYKECSRRVDVLLKEQRCPLTAPEKQQLLREVMDEIFGLGPVEEFLRDPTVSDILVNGPHEIYIERYGLIEDTDASFRDVDHLMQIIRRIGARVGRRIDESSPMLDARLADGSRVNAIIPPLALDGPALSIRRFGAVPIDAEKLVELEALTPEMLVFLEACVRCRMNILIAGGTGSGKTTLLNVLSRCIP</sequence>
<feature type="domain" description="Bacterial type II secretion system protein E" evidence="2">
    <location>
        <begin position="88"/>
        <end position="238"/>
    </location>
</feature>
<reference evidence="3" key="1">
    <citation type="journal article" date="2015" name="Nature">
        <title>Complex archaea that bridge the gap between prokaryotes and eukaryotes.</title>
        <authorList>
            <person name="Spang A."/>
            <person name="Saw J.H."/>
            <person name="Jorgensen S.L."/>
            <person name="Zaremba-Niedzwiedzka K."/>
            <person name="Martijn J."/>
            <person name="Lind A.E."/>
            <person name="van Eijk R."/>
            <person name="Schleper C."/>
            <person name="Guy L."/>
            <person name="Ettema T.J."/>
        </authorList>
    </citation>
    <scope>NUCLEOTIDE SEQUENCE</scope>
</reference>
<organism evidence="3">
    <name type="scientific">marine sediment metagenome</name>
    <dbReference type="NCBI Taxonomy" id="412755"/>
    <lineage>
        <taxon>unclassified sequences</taxon>
        <taxon>metagenomes</taxon>
        <taxon>ecological metagenomes</taxon>
    </lineage>
</organism>
<dbReference type="InterPro" id="IPR050921">
    <property type="entry name" value="T4SS_GSP_E_ATPase"/>
</dbReference>
<gene>
    <name evidence="3" type="ORF">LCGC14_2575480</name>
</gene>
<dbReference type="PANTHER" id="PTHR30486:SF6">
    <property type="entry name" value="TYPE IV PILUS RETRACTATION ATPASE PILT"/>
    <property type="match status" value="1"/>
</dbReference>
<accession>A0A0F9B3W9</accession>
<dbReference type="SUPFAM" id="SSF52540">
    <property type="entry name" value="P-loop containing nucleoside triphosphate hydrolases"/>
    <property type="match status" value="1"/>
</dbReference>